<proteinExistence type="predicted"/>
<dbReference type="NCBIfam" id="NF006767">
    <property type="entry name" value="PRK09289.1"/>
    <property type="match status" value="1"/>
</dbReference>
<dbReference type="PANTHER" id="PTHR21098:SF0">
    <property type="entry name" value="RIBOFLAVIN SYNTHASE"/>
    <property type="match status" value="1"/>
</dbReference>
<keyword evidence="2" id="KW-0812">Transmembrane</keyword>
<feature type="transmembrane region" description="Helical" evidence="2">
    <location>
        <begin position="21"/>
        <end position="46"/>
    </location>
</feature>
<feature type="domain" description="Lumazine-binding" evidence="3">
    <location>
        <begin position="192"/>
        <end position="290"/>
    </location>
</feature>
<comment type="caution">
    <text evidence="4">The sequence shown here is derived from an EMBL/GenBank/DDBJ whole genome shotgun (WGS) entry which is preliminary data.</text>
</comment>
<evidence type="ECO:0000256" key="2">
    <source>
        <dbReference type="SAM" id="Phobius"/>
    </source>
</evidence>
<gene>
    <name evidence="4" type="ORF">IE077_001193</name>
</gene>
<dbReference type="Gene3D" id="2.40.30.20">
    <property type="match status" value="2"/>
</dbReference>
<feature type="domain" description="Lumazine-binding" evidence="3">
    <location>
        <begin position="86"/>
        <end position="191"/>
    </location>
</feature>
<organism evidence="4 5">
    <name type="scientific">Cardiosporidium cionae</name>
    <dbReference type="NCBI Taxonomy" id="476202"/>
    <lineage>
        <taxon>Eukaryota</taxon>
        <taxon>Sar</taxon>
        <taxon>Alveolata</taxon>
        <taxon>Apicomplexa</taxon>
        <taxon>Aconoidasida</taxon>
        <taxon>Nephromycida</taxon>
        <taxon>Cardiosporidium</taxon>
    </lineage>
</organism>
<keyword evidence="5" id="KW-1185">Reference proteome</keyword>
<keyword evidence="2" id="KW-1133">Transmembrane helix</keyword>
<dbReference type="Pfam" id="PF00677">
    <property type="entry name" value="Lum_binding"/>
    <property type="match status" value="2"/>
</dbReference>
<evidence type="ECO:0000259" key="3">
    <source>
        <dbReference type="PROSITE" id="PS51177"/>
    </source>
</evidence>
<dbReference type="PROSITE" id="PS51177">
    <property type="entry name" value="LUMAZINE_BIND"/>
    <property type="match status" value="2"/>
</dbReference>
<dbReference type="PANTHER" id="PTHR21098">
    <property type="entry name" value="RIBOFLAVIN SYNTHASE ALPHA CHAIN"/>
    <property type="match status" value="1"/>
</dbReference>
<dbReference type="InterPro" id="IPR001783">
    <property type="entry name" value="Lumazine-bd"/>
</dbReference>
<reference evidence="4 5" key="1">
    <citation type="journal article" date="2020" name="bioRxiv">
        <title>Metabolic contributions of an alphaproteobacterial endosymbiont in the apicomplexan Cardiosporidium cionae.</title>
        <authorList>
            <person name="Hunter E.S."/>
            <person name="Paight C.J."/>
            <person name="Lane C.E."/>
        </authorList>
    </citation>
    <scope>NUCLEOTIDE SEQUENCE [LARGE SCALE GENOMIC DNA]</scope>
    <source>
        <strain evidence="4">ESH_2018</strain>
    </source>
</reference>
<protein>
    <submittedName>
        <fullName evidence="4">Riboflavin synthase</fullName>
    </submittedName>
</protein>
<keyword evidence="1" id="KW-0677">Repeat</keyword>
<evidence type="ECO:0000313" key="5">
    <source>
        <dbReference type="Proteomes" id="UP000823046"/>
    </source>
</evidence>
<dbReference type="Proteomes" id="UP000823046">
    <property type="component" value="Unassembled WGS sequence"/>
</dbReference>
<dbReference type="NCBIfam" id="TIGR00187">
    <property type="entry name" value="ribE"/>
    <property type="match status" value="1"/>
</dbReference>
<dbReference type="CDD" id="cd00402">
    <property type="entry name" value="Riboflavin_synthase_like"/>
    <property type="match status" value="1"/>
</dbReference>
<name>A0ABQ7J5U0_9APIC</name>
<dbReference type="InterPro" id="IPR023366">
    <property type="entry name" value="ATP_synth_asu-like_sf"/>
</dbReference>
<dbReference type="SUPFAM" id="SSF63380">
    <property type="entry name" value="Riboflavin synthase domain-like"/>
    <property type="match status" value="2"/>
</dbReference>
<dbReference type="EMBL" id="JADAQX010000821">
    <property type="protein sequence ID" value="KAF8819318.1"/>
    <property type="molecule type" value="Genomic_DNA"/>
</dbReference>
<dbReference type="InterPro" id="IPR017938">
    <property type="entry name" value="Riboflavin_synthase-like_b-brl"/>
</dbReference>
<evidence type="ECO:0000256" key="1">
    <source>
        <dbReference type="ARBA" id="ARBA00022737"/>
    </source>
</evidence>
<dbReference type="InterPro" id="IPR026017">
    <property type="entry name" value="Lumazine-bd_dom"/>
</dbReference>
<keyword evidence="2" id="KW-0472">Membrane</keyword>
<sequence length="313" mass="35122">MPHCLSISQTGRTAIYSRSSTFGVIPIAFTCAFLLLEFACGFQVSFKSPIAKTLLPLRHSTVNHRHTFQRGHYKRVEKYRYTPKAMFTGIVEEIGRIQSIERDILISTWDGSEALGYRIYVSCKECLDGAYIGCSISVNGVCLTVVNLNETEFAADLAPETLRKTNLGSLKENSRVNLERSMLPGTRVSGHFVQGHVDNVGTILEMSKDGDSVWVKIKVPKEILHFIVEKGYIAVDGTSLTVCDVNSNESWFTLMLIPHTQEKVILTEKKNGDLVNIEVDMFGKYAFRFLEGIEGRLQTLERAMLSNREIGEK</sequence>
<accession>A0ABQ7J5U0</accession>
<evidence type="ECO:0000313" key="4">
    <source>
        <dbReference type="EMBL" id="KAF8819318.1"/>
    </source>
</evidence>